<protein>
    <submittedName>
        <fullName evidence="1">Uncharacterized protein</fullName>
    </submittedName>
</protein>
<sequence>MIPNVFNTFLECNEYDYYAPLLINGGIKKEKIMPIQTSINGTKGVEGVIESAFNYLNGTPNKNILLAGKSFFCKRFYLLAAIYASDEKVLDVLPLQDHRDIIPSKWTQSEKGRARILNEIEQYAKILKNKSTVISG</sequence>
<accession>A0ABV4YQV0</accession>
<name>A0ABV4YQV0_9BACI</name>
<reference evidence="1 2" key="1">
    <citation type="submission" date="2024-05" db="EMBL/GenBank/DDBJ databases">
        <authorList>
            <person name="Venkateswaran K."/>
        </authorList>
    </citation>
    <scope>NUCLEOTIDE SEQUENCE [LARGE SCALE GENOMIC DNA]</scope>
    <source>
        <strain evidence="1 2">179-C4-2-HS</strain>
    </source>
</reference>
<proteinExistence type="predicted"/>
<dbReference type="RefSeq" id="WP_306075392.1">
    <property type="nucleotide sequence ID" value="NZ_JAROBZ020000001.1"/>
</dbReference>
<evidence type="ECO:0000313" key="2">
    <source>
        <dbReference type="Proteomes" id="UP001241748"/>
    </source>
</evidence>
<dbReference type="EMBL" id="JAROBZ020000001">
    <property type="protein sequence ID" value="MFB3166901.1"/>
    <property type="molecule type" value="Genomic_DNA"/>
</dbReference>
<evidence type="ECO:0000313" key="1">
    <source>
        <dbReference type="EMBL" id="MFB3166901.1"/>
    </source>
</evidence>
<comment type="caution">
    <text evidence="1">The sequence shown here is derived from an EMBL/GenBank/DDBJ whole genome shotgun (WGS) entry which is preliminary data.</text>
</comment>
<gene>
    <name evidence="1" type="ORF">P5G62_007245</name>
</gene>
<organism evidence="1 2">
    <name type="scientific">Neobacillus driksii</name>
    <dbReference type="NCBI Taxonomy" id="3035913"/>
    <lineage>
        <taxon>Bacteria</taxon>
        <taxon>Bacillati</taxon>
        <taxon>Bacillota</taxon>
        <taxon>Bacilli</taxon>
        <taxon>Bacillales</taxon>
        <taxon>Bacillaceae</taxon>
        <taxon>Neobacillus</taxon>
    </lineage>
</organism>
<keyword evidence="2" id="KW-1185">Reference proteome</keyword>
<dbReference type="Proteomes" id="UP001241748">
    <property type="component" value="Unassembled WGS sequence"/>
</dbReference>